<dbReference type="InterPro" id="IPR015422">
    <property type="entry name" value="PyrdxlP-dep_Trfase_small"/>
</dbReference>
<evidence type="ECO:0000256" key="4">
    <source>
        <dbReference type="ARBA" id="ARBA00023239"/>
    </source>
</evidence>
<name>A0A7C1E032_9CREN</name>
<comment type="caution">
    <text evidence="6">The sequence shown here is derived from an EMBL/GenBank/DDBJ whole genome shotgun (WGS) entry which is preliminary data.</text>
</comment>
<dbReference type="NCBIfam" id="NF009709">
    <property type="entry name" value="PRK13238.1"/>
    <property type="match status" value="1"/>
</dbReference>
<evidence type="ECO:0000256" key="2">
    <source>
        <dbReference type="ARBA" id="ARBA00009721"/>
    </source>
</evidence>
<organism evidence="6">
    <name type="scientific">Fervidicoccus fontis</name>
    <dbReference type="NCBI Taxonomy" id="683846"/>
    <lineage>
        <taxon>Archaea</taxon>
        <taxon>Thermoproteota</taxon>
        <taxon>Thermoprotei</taxon>
        <taxon>Fervidicoccales</taxon>
        <taxon>Fervidicoccaceae</taxon>
        <taxon>Fervidicoccus</taxon>
    </lineage>
</organism>
<dbReference type="EMBL" id="DSDY01000104">
    <property type="protein sequence ID" value="HDS10637.1"/>
    <property type="molecule type" value="Genomic_DNA"/>
</dbReference>
<dbReference type="EC" id="4.1.99.1" evidence="6"/>
<feature type="domain" description="Aromatic amino acid beta-eliminating lyase/threonine aldolase" evidence="5">
    <location>
        <begin position="55"/>
        <end position="427"/>
    </location>
</feature>
<protein>
    <submittedName>
        <fullName evidence="6">Tryptophanase</fullName>
        <ecNumber evidence="6">4.1.99.1</ecNumber>
    </submittedName>
</protein>
<dbReference type="GO" id="GO:0009034">
    <property type="term" value="F:tryptophanase activity"/>
    <property type="evidence" value="ECO:0007669"/>
    <property type="project" value="UniProtKB-EC"/>
</dbReference>
<dbReference type="InterPro" id="IPR015424">
    <property type="entry name" value="PyrdxlP-dep_Trfase"/>
</dbReference>
<dbReference type="PIRSF" id="PIRSF001386">
    <property type="entry name" value="Trpase"/>
    <property type="match status" value="1"/>
</dbReference>
<keyword evidence="3" id="KW-0663">Pyridoxal phosphate</keyword>
<reference evidence="6" key="1">
    <citation type="journal article" date="2020" name="mSystems">
        <title>Genome- and Community-Level Interaction Insights into Carbon Utilization and Element Cycling Functions of Hydrothermarchaeota in Hydrothermal Sediment.</title>
        <authorList>
            <person name="Zhou Z."/>
            <person name="Liu Y."/>
            <person name="Xu W."/>
            <person name="Pan J."/>
            <person name="Luo Z.H."/>
            <person name="Li M."/>
        </authorList>
    </citation>
    <scope>NUCLEOTIDE SEQUENCE [LARGE SCALE GENOMIC DNA]</scope>
    <source>
        <strain evidence="6">SpSt-123</strain>
    </source>
</reference>
<dbReference type="PANTHER" id="PTHR32325:SF4">
    <property type="entry name" value="TRYPTOPHANASE"/>
    <property type="match status" value="1"/>
</dbReference>
<dbReference type="SUPFAM" id="SSF53383">
    <property type="entry name" value="PLP-dependent transferases"/>
    <property type="match status" value="1"/>
</dbReference>
<dbReference type="InterPro" id="IPR001597">
    <property type="entry name" value="ArAA_b-elim_lyase/Thr_aldolase"/>
</dbReference>
<proteinExistence type="inferred from homology"/>
<dbReference type="Pfam" id="PF01212">
    <property type="entry name" value="Beta_elim_lyase"/>
    <property type="match status" value="1"/>
</dbReference>
<accession>A0A7C1E032</accession>
<comment type="similarity">
    <text evidence="2">Belongs to the beta-eliminating lyase family.</text>
</comment>
<keyword evidence="4 6" id="KW-0456">Lyase</keyword>
<dbReference type="AlphaFoldDB" id="A0A7C1E032"/>
<gene>
    <name evidence="6" type="ORF">ENO04_03330</name>
</gene>
<dbReference type="Gene3D" id="3.40.640.10">
    <property type="entry name" value="Type I PLP-dependent aspartate aminotransferase-like (Major domain)"/>
    <property type="match status" value="1"/>
</dbReference>
<evidence type="ECO:0000313" key="6">
    <source>
        <dbReference type="EMBL" id="HDS10637.1"/>
    </source>
</evidence>
<evidence type="ECO:0000259" key="5">
    <source>
        <dbReference type="Pfam" id="PF01212"/>
    </source>
</evidence>
<comment type="cofactor">
    <cofactor evidence="1">
        <name>pyridoxal 5'-phosphate</name>
        <dbReference type="ChEBI" id="CHEBI:597326"/>
    </cofactor>
</comment>
<sequence length="481" mass="54624">MPFVKSSDGGSLHVDGFRIRVFEILRLPKLGERLEAIERAGWNTFLLRSDEVFLDMLTDSGVNAMSNEQLQALVNLQDAYAGSTIYYDFLRAVNEVLGFRYAYPVHQGRAAEHILSKLFVEPGKTVITNYHFTTTKAHVILQKGKMEELIVKEAFDTESTYPFKGNMDIEKLRETIKNIGRENIAFIRMEATTNLVGGQPFSLENLRQVRQICDEYKIPLVIDGSMIDWNVALIKKRESGYKNASLAEILREITSMADIYYASARKAGSVRGGFIATNNEEYAKAISELIPVYEGFLTYGGMSLRELSALAVGIRQMIDESIIDYELRLIEECVEKLSAKGIPVVKPPGGLGCHINAAKFLPHIPQKEYPAAALASAFYLVSGVRGMERGSLSLDRLPDGTEIYADLELLRLAFPRRTYMESHVRYIVDRASWLYRNRDLVQGLEWVYEPKVLRFFLGRLRDKRSWGREVARKYLEELGEN</sequence>
<evidence type="ECO:0000256" key="3">
    <source>
        <dbReference type="ARBA" id="ARBA00022898"/>
    </source>
</evidence>
<dbReference type="PANTHER" id="PTHR32325">
    <property type="entry name" value="BETA-ELIMINATING LYASE-LIKE PROTEIN-RELATED"/>
    <property type="match status" value="1"/>
</dbReference>
<evidence type="ECO:0000256" key="1">
    <source>
        <dbReference type="ARBA" id="ARBA00001933"/>
    </source>
</evidence>
<dbReference type="Gene3D" id="3.90.1150.10">
    <property type="entry name" value="Aspartate Aminotransferase, domain 1"/>
    <property type="match status" value="1"/>
</dbReference>
<dbReference type="InterPro" id="IPR011166">
    <property type="entry name" value="Beta-eliminating_lyase"/>
</dbReference>
<dbReference type="InterPro" id="IPR015421">
    <property type="entry name" value="PyrdxlP-dep_Trfase_major"/>
</dbReference>